<comment type="caution">
    <text evidence="2">The sequence shown here is derived from an EMBL/GenBank/DDBJ whole genome shotgun (WGS) entry which is preliminary data.</text>
</comment>
<evidence type="ECO:0000313" key="2">
    <source>
        <dbReference type="EMBL" id="KAK4748395.1"/>
    </source>
</evidence>
<dbReference type="InterPro" id="IPR012340">
    <property type="entry name" value="NA-bd_OB-fold"/>
</dbReference>
<sequence length="138" mass="15034">MQTSPAVPISNNLDSGRFPAASAHPPLYSNTESAAPRPIQSNGAYDMGFRGSNLGEVSHPNGSSYANDPQSRSQQASPTYHQLQRAYQQQIPVYMNQGPTAKSEAPPRIVPIATLNPYQNRWTLKARVTSKGELRPSL</sequence>
<feature type="compositionally biased region" description="Polar residues" evidence="1">
    <location>
        <begin position="1"/>
        <end position="14"/>
    </location>
</feature>
<name>A0AAN7GY95_9MYRT</name>
<proteinExistence type="predicted"/>
<dbReference type="Gene3D" id="2.40.50.140">
    <property type="entry name" value="Nucleic acid-binding proteins"/>
    <property type="match status" value="1"/>
</dbReference>
<reference evidence="2 3" key="1">
    <citation type="journal article" date="2023" name="Hortic Res">
        <title>Pangenome of water caltrop reveals structural variations and asymmetric subgenome divergence after allopolyploidization.</title>
        <authorList>
            <person name="Zhang X."/>
            <person name="Chen Y."/>
            <person name="Wang L."/>
            <person name="Yuan Y."/>
            <person name="Fang M."/>
            <person name="Shi L."/>
            <person name="Lu R."/>
            <person name="Comes H.P."/>
            <person name="Ma Y."/>
            <person name="Chen Y."/>
            <person name="Huang G."/>
            <person name="Zhou Y."/>
            <person name="Zheng Z."/>
            <person name="Qiu Y."/>
        </authorList>
    </citation>
    <scope>NUCLEOTIDE SEQUENCE [LARGE SCALE GENOMIC DNA]</scope>
    <source>
        <tissue evidence="2">Roots</tissue>
    </source>
</reference>
<evidence type="ECO:0000313" key="3">
    <source>
        <dbReference type="Proteomes" id="UP001345219"/>
    </source>
</evidence>
<dbReference type="AlphaFoldDB" id="A0AAN7GY95"/>
<feature type="compositionally biased region" description="Polar residues" evidence="1">
    <location>
        <begin position="60"/>
        <end position="83"/>
    </location>
</feature>
<dbReference type="EMBL" id="JAXIOK010000019">
    <property type="protein sequence ID" value="KAK4748395.1"/>
    <property type="molecule type" value="Genomic_DNA"/>
</dbReference>
<feature type="region of interest" description="Disordered" evidence="1">
    <location>
        <begin position="1"/>
        <end position="83"/>
    </location>
</feature>
<gene>
    <name evidence="2" type="ORF">SAY87_014981</name>
</gene>
<feature type="compositionally biased region" description="Polar residues" evidence="1">
    <location>
        <begin position="28"/>
        <end position="43"/>
    </location>
</feature>
<organism evidence="2 3">
    <name type="scientific">Trapa incisa</name>
    <dbReference type="NCBI Taxonomy" id="236973"/>
    <lineage>
        <taxon>Eukaryota</taxon>
        <taxon>Viridiplantae</taxon>
        <taxon>Streptophyta</taxon>
        <taxon>Embryophyta</taxon>
        <taxon>Tracheophyta</taxon>
        <taxon>Spermatophyta</taxon>
        <taxon>Magnoliopsida</taxon>
        <taxon>eudicotyledons</taxon>
        <taxon>Gunneridae</taxon>
        <taxon>Pentapetalae</taxon>
        <taxon>rosids</taxon>
        <taxon>malvids</taxon>
        <taxon>Myrtales</taxon>
        <taxon>Lythraceae</taxon>
        <taxon>Trapa</taxon>
    </lineage>
</organism>
<keyword evidence="3" id="KW-1185">Reference proteome</keyword>
<protein>
    <submittedName>
        <fullName evidence="2">Uncharacterized protein</fullName>
    </submittedName>
</protein>
<dbReference type="Proteomes" id="UP001345219">
    <property type="component" value="Chromosome 12"/>
</dbReference>
<accession>A0AAN7GY95</accession>
<evidence type="ECO:0000256" key="1">
    <source>
        <dbReference type="SAM" id="MobiDB-lite"/>
    </source>
</evidence>